<dbReference type="PANTHER" id="PTHR43437">
    <property type="entry name" value="HYDROXYACYL-THIOESTER DEHYDRATASE TYPE 2, MITOCHONDRIAL-RELATED"/>
    <property type="match status" value="1"/>
</dbReference>
<dbReference type="InterPro" id="IPR029069">
    <property type="entry name" value="HotDog_dom_sf"/>
</dbReference>
<dbReference type="Gene3D" id="3.10.129.10">
    <property type="entry name" value="Hotdog Thioesterase"/>
    <property type="match status" value="1"/>
</dbReference>
<accession>A0A1I6HUF9</accession>
<dbReference type="InterPro" id="IPR050965">
    <property type="entry name" value="UPF0336/Enoyl-CoA_hydratase"/>
</dbReference>
<dbReference type="RefSeq" id="WP_175501521.1">
    <property type="nucleotide sequence ID" value="NZ_FOYS01000004.1"/>
</dbReference>
<protein>
    <submittedName>
        <fullName evidence="1">Acyl dehydratase</fullName>
    </submittedName>
</protein>
<dbReference type="AlphaFoldDB" id="A0A1I6HUF9"/>
<sequence length="129" mass="14462">MISPIEGDAHVVERAFSTEEVRQFAALSRDDQPRHTETDEDGRLLVHGLLTATLPTEVGGELGVLARSFSFEFLRPVYTGETVRCECVLDDVRERDDRYDLSVDVTCTREGDERTESVMVGTVTGLVWK</sequence>
<keyword evidence="2" id="KW-1185">Reference proteome</keyword>
<reference evidence="2" key="1">
    <citation type="submission" date="2016-10" db="EMBL/GenBank/DDBJ databases">
        <authorList>
            <person name="Varghese N."/>
            <person name="Submissions S."/>
        </authorList>
    </citation>
    <scope>NUCLEOTIDE SEQUENCE [LARGE SCALE GENOMIC DNA]</scope>
    <source>
        <strain evidence="2">CGMCC 1.8711</strain>
    </source>
</reference>
<dbReference type="GO" id="GO:0006633">
    <property type="term" value="P:fatty acid biosynthetic process"/>
    <property type="evidence" value="ECO:0007669"/>
    <property type="project" value="TreeGrafter"/>
</dbReference>
<name>A0A1I6HUF9_9EURY</name>
<dbReference type="GO" id="GO:0019171">
    <property type="term" value="F:(3R)-hydroxyacyl-[acyl-carrier-protein] dehydratase activity"/>
    <property type="evidence" value="ECO:0007669"/>
    <property type="project" value="TreeGrafter"/>
</dbReference>
<evidence type="ECO:0000313" key="2">
    <source>
        <dbReference type="Proteomes" id="UP000243250"/>
    </source>
</evidence>
<evidence type="ECO:0000313" key="1">
    <source>
        <dbReference type="EMBL" id="SFR58069.1"/>
    </source>
</evidence>
<gene>
    <name evidence="1" type="ORF">SAMN04488124_2471</name>
</gene>
<dbReference type="STRING" id="555875.SAMN04488124_2471"/>
<dbReference type="SUPFAM" id="SSF54637">
    <property type="entry name" value="Thioesterase/thiol ester dehydrase-isomerase"/>
    <property type="match status" value="1"/>
</dbReference>
<organism evidence="1 2">
    <name type="scientific">Halogeometricum limi</name>
    <dbReference type="NCBI Taxonomy" id="555875"/>
    <lineage>
        <taxon>Archaea</taxon>
        <taxon>Methanobacteriati</taxon>
        <taxon>Methanobacteriota</taxon>
        <taxon>Stenosarchaea group</taxon>
        <taxon>Halobacteria</taxon>
        <taxon>Halobacteriales</taxon>
        <taxon>Haloferacaceae</taxon>
        <taxon>Halogeometricum</taxon>
    </lineage>
</organism>
<dbReference type="EMBL" id="FOYS01000004">
    <property type="protein sequence ID" value="SFR58069.1"/>
    <property type="molecule type" value="Genomic_DNA"/>
</dbReference>
<dbReference type="PANTHER" id="PTHR43437:SF3">
    <property type="entry name" value="HYDROXYACYL-THIOESTER DEHYDRATASE TYPE 2, MITOCHONDRIAL"/>
    <property type="match status" value="1"/>
</dbReference>
<proteinExistence type="predicted"/>
<dbReference type="Proteomes" id="UP000243250">
    <property type="component" value="Unassembled WGS sequence"/>
</dbReference>